<organism evidence="2 3">
    <name type="scientific">Aeromicrobium panaciterrae</name>
    <dbReference type="NCBI Taxonomy" id="363861"/>
    <lineage>
        <taxon>Bacteria</taxon>
        <taxon>Bacillati</taxon>
        <taxon>Actinomycetota</taxon>
        <taxon>Actinomycetes</taxon>
        <taxon>Propionibacteriales</taxon>
        <taxon>Nocardioidaceae</taxon>
        <taxon>Aeromicrobium</taxon>
    </lineage>
</organism>
<reference evidence="2 3" key="1">
    <citation type="submission" date="2023-07" db="EMBL/GenBank/DDBJ databases">
        <title>Sorghum-associated microbial communities from plants grown in Nebraska, USA.</title>
        <authorList>
            <person name="Schachtman D."/>
        </authorList>
    </citation>
    <scope>NUCLEOTIDE SEQUENCE [LARGE SCALE GENOMIC DNA]</scope>
    <source>
        <strain evidence="2 3">BE248</strain>
    </source>
</reference>
<name>A0ABU1UQI7_9ACTN</name>
<dbReference type="RefSeq" id="WP_309970955.1">
    <property type="nucleotide sequence ID" value="NZ_JAVDWH010000001.1"/>
</dbReference>
<dbReference type="EMBL" id="JAVDWH010000001">
    <property type="protein sequence ID" value="MDR7087403.1"/>
    <property type="molecule type" value="Genomic_DNA"/>
</dbReference>
<accession>A0ABU1UQI7</accession>
<feature type="domain" description="AMP-dependent synthetase/ligase" evidence="1">
    <location>
        <begin position="17"/>
        <end position="81"/>
    </location>
</feature>
<comment type="caution">
    <text evidence="2">The sequence shown here is derived from an EMBL/GenBank/DDBJ whole genome shotgun (WGS) entry which is preliminary data.</text>
</comment>
<dbReference type="Pfam" id="PF00501">
    <property type="entry name" value="AMP-binding"/>
    <property type="match status" value="1"/>
</dbReference>
<evidence type="ECO:0000259" key="1">
    <source>
        <dbReference type="Pfam" id="PF00501"/>
    </source>
</evidence>
<evidence type="ECO:0000313" key="2">
    <source>
        <dbReference type="EMBL" id="MDR7087403.1"/>
    </source>
</evidence>
<protein>
    <recommendedName>
        <fullName evidence="1">AMP-dependent synthetase/ligase domain-containing protein</fullName>
    </recommendedName>
</protein>
<dbReference type="Proteomes" id="UP001257739">
    <property type="component" value="Unassembled WGS sequence"/>
</dbReference>
<dbReference type="Gene3D" id="3.40.50.12780">
    <property type="entry name" value="N-terminal domain of ligase-like"/>
    <property type="match status" value="1"/>
</dbReference>
<dbReference type="SUPFAM" id="SSF56801">
    <property type="entry name" value="Acetyl-CoA synthetase-like"/>
    <property type="match status" value="1"/>
</dbReference>
<evidence type="ECO:0000313" key="3">
    <source>
        <dbReference type="Proteomes" id="UP001257739"/>
    </source>
</evidence>
<keyword evidence="3" id="KW-1185">Reference proteome</keyword>
<dbReference type="InterPro" id="IPR000873">
    <property type="entry name" value="AMP-dep_synth/lig_dom"/>
</dbReference>
<dbReference type="InterPro" id="IPR042099">
    <property type="entry name" value="ANL_N_sf"/>
</dbReference>
<gene>
    <name evidence="2" type="ORF">J2X11_002242</name>
</gene>
<proteinExistence type="predicted"/>
<sequence length="147" mass="15427">MTSLVFRALDQHVVGGLADDTAVEDELGPLSYAELTHESACVAGAINHLGVESGTEVSIDIPSGRNLAIAVLACARLGAVPSAGGIYRFEGETFYTPETEVPWDLLMRAGRSEPSPAPDSDPEGYEDVMREAFPDLFSSLLAGGTAT</sequence>